<evidence type="ECO:0000313" key="2">
    <source>
        <dbReference type="Proteomes" id="UP001054837"/>
    </source>
</evidence>
<keyword evidence="2" id="KW-1185">Reference proteome</keyword>
<proteinExistence type="predicted"/>
<accession>A0AAV4V8E2</accession>
<dbReference type="EMBL" id="BPLQ01012583">
    <property type="protein sequence ID" value="GIY66371.1"/>
    <property type="molecule type" value="Genomic_DNA"/>
</dbReference>
<comment type="caution">
    <text evidence="1">The sequence shown here is derived from an EMBL/GenBank/DDBJ whole genome shotgun (WGS) entry which is preliminary data.</text>
</comment>
<evidence type="ECO:0000313" key="1">
    <source>
        <dbReference type="EMBL" id="GIY66371.1"/>
    </source>
</evidence>
<name>A0AAV4V8E2_9ARAC</name>
<gene>
    <name evidence="1" type="ORF">CDAR_22541</name>
</gene>
<reference evidence="1 2" key="1">
    <citation type="submission" date="2021-06" db="EMBL/GenBank/DDBJ databases">
        <title>Caerostris darwini draft genome.</title>
        <authorList>
            <person name="Kono N."/>
            <person name="Arakawa K."/>
        </authorList>
    </citation>
    <scope>NUCLEOTIDE SEQUENCE [LARGE SCALE GENOMIC DNA]</scope>
</reference>
<protein>
    <submittedName>
        <fullName evidence="1">Uncharacterized protein</fullName>
    </submittedName>
</protein>
<dbReference type="Proteomes" id="UP001054837">
    <property type="component" value="Unassembled WGS sequence"/>
</dbReference>
<organism evidence="1 2">
    <name type="scientific">Caerostris darwini</name>
    <dbReference type="NCBI Taxonomy" id="1538125"/>
    <lineage>
        <taxon>Eukaryota</taxon>
        <taxon>Metazoa</taxon>
        <taxon>Ecdysozoa</taxon>
        <taxon>Arthropoda</taxon>
        <taxon>Chelicerata</taxon>
        <taxon>Arachnida</taxon>
        <taxon>Araneae</taxon>
        <taxon>Araneomorphae</taxon>
        <taxon>Entelegynae</taxon>
        <taxon>Araneoidea</taxon>
        <taxon>Araneidae</taxon>
        <taxon>Caerostris</taxon>
    </lineage>
</organism>
<sequence>MRPFKISEIRQIDYLYLDLNQPVLTGDETPSGPVGSDYSTETWTCIGLSLLEMRPLQDQISEILQINYLDLDLDRPVLTGDDAFRVSEILQINYLDLDLLVLTGNDSPSGSVRFDKSTTWTLTWISSRAT</sequence>
<dbReference type="AlphaFoldDB" id="A0AAV4V8E2"/>